<feature type="compositionally biased region" description="Basic and acidic residues" evidence="1">
    <location>
        <begin position="121"/>
        <end position="132"/>
    </location>
</feature>
<reference evidence="2 3" key="1">
    <citation type="submission" date="2023-12" db="EMBL/GenBank/DDBJ databases">
        <title>A high-quality genome assembly for Dillenia turbinata (Dilleniales).</title>
        <authorList>
            <person name="Chanderbali A."/>
        </authorList>
    </citation>
    <scope>NUCLEOTIDE SEQUENCE [LARGE SCALE GENOMIC DNA]</scope>
    <source>
        <strain evidence="2">LSX21</strain>
        <tissue evidence="2">Leaf</tissue>
    </source>
</reference>
<feature type="region of interest" description="Disordered" evidence="1">
    <location>
        <begin position="74"/>
        <end position="132"/>
    </location>
</feature>
<proteinExistence type="predicted"/>
<name>A0AAN8V717_9MAGN</name>
<accession>A0AAN8V717</accession>
<dbReference type="PANTHER" id="PTHR35122:SF2">
    <property type="entry name" value="OS04G0598000 PROTEIN"/>
    <property type="match status" value="1"/>
</dbReference>
<dbReference type="AlphaFoldDB" id="A0AAN8V717"/>
<dbReference type="Proteomes" id="UP001370490">
    <property type="component" value="Unassembled WGS sequence"/>
</dbReference>
<evidence type="ECO:0000313" key="3">
    <source>
        <dbReference type="Proteomes" id="UP001370490"/>
    </source>
</evidence>
<evidence type="ECO:0000313" key="2">
    <source>
        <dbReference type="EMBL" id="KAK6926134.1"/>
    </source>
</evidence>
<gene>
    <name evidence="2" type="ORF">RJ641_007853</name>
</gene>
<evidence type="ECO:0000256" key="1">
    <source>
        <dbReference type="SAM" id="MobiDB-lite"/>
    </source>
</evidence>
<organism evidence="2 3">
    <name type="scientific">Dillenia turbinata</name>
    <dbReference type="NCBI Taxonomy" id="194707"/>
    <lineage>
        <taxon>Eukaryota</taxon>
        <taxon>Viridiplantae</taxon>
        <taxon>Streptophyta</taxon>
        <taxon>Embryophyta</taxon>
        <taxon>Tracheophyta</taxon>
        <taxon>Spermatophyta</taxon>
        <taxon>Magnoliopsida</taxon>
        <taxon>eudicotyledons</taxon>
        <taxon>Gunneridae</taxon>
        <taxon>Pentapetalae</taxon>
        <taxon>Dilleniales</taxon>
        <taxon>Dilleniaceae</taxon>
        <taxon>Dillenia</taxon>
    </lineage>
</organism>
<dbReference type="Pfam" id="PF22272">
    <property type="entry name" value="LEA_3b"/>
    <property type="match status" value="1"/>
</dbReference>
<comment type="caution">
    <text evidence="2">The sequence shown here is derived from an EMBL/GenBank/DDBJ whole genome shotgun (WGS) entry which is preliminary data.</text>
</comment>
<evidence type="ECO:0008006" key="4">
    <source>
        <dbReference type="Google" id="ProtNLM"/>
    </source>
</evidence>
<protein>
    <recommendedName>
        <fullName evidence="4">Late embryogenesis abundant protein At5g17165-like</fullName>
    </recommendedName>
</protein>
<sequence>MAANSQSRGFARLGKRAVTKIWNSSCSRDPAHLSPSAASLRRGVHYSVYDKNPEEPVRPALVPDNVIQSQSETYWAPHPQTGVFGPAEESGFHSAPAKGDNGNGNTDAGESVLEQKAWFRPLEDVDKPPPQP</sequence>
<dbReference type="PANTHER" id="PTHR35122">
    <property type="entry name" value="OSJNBA0093F12.14 PROTEIN"/>
    <property type="match status" value="1"/>
</dbReference>
<dbReference type="EMBL" id="JBAMMX010000015">
    <property type="protein sequence ID" value="KAK6926134.1"/>
    <property type="molecule type" value="Genomic_DNA"/>
</dbReference>
<dbReference type="InterPro" id="IPR039291">
    <property type="entry name" value="At5g17165-like"/>
</dbReference>
<keyword evidence="3" id="KW-1185">Reference proteome</keyword>